<reference evidence="2" key="2">
    <citation type="journal article" date="2021" name="PeerJ">
        <title>Extensive microbial diversity within the chicken gut microbiome revealed by metagenomics and culture.</title>
        <authorList>
            <person name="Gilroy R."/>
            <person name="Ravi A."/>
            <person name="Getino M."/>
            <person name="Pursley I."/>
            <person name="Horton D.L."/>
            <person name="Alikhan N.F."/>
            <person name="Baker D."/>
            <person name="Gharbi K."/>
            <person name="Hall N."/>
            <person name="Watson M."/>
            <person name="Adriaenssens E.M."/>
            <person name="Foster-Nyarko E."/>
            <person name="Jarju S."/>
            <person name="Secka A."/>
            <person name="Antonio M."/>
            <person name="Oren A."/>
            <person name="Chaudhuri R.R."/>
            <person name="La Ragione R."/>
            <person name="Hildebrand F."/>
            <person name="Pallen M.J."/>
        </authorList>
    </citation>
    <scope>NUCLEOTIDE SEQUENCE</scope>
    <source>
        <strain evidence="2">G3-3990</strain>
    </source>
</reference>
<dbReference type="Proteomes" id="UP000823641">
    <property type="component" value="Unassembled WGS sequence"/>
</dbReference>
<evidence type="ECO:0000313" key="2">
    <source>
        <dbReference type="EMBL" id="MBO8460208.1"/>
    </source>
</evidence>
<proteinExistence type="predicted"/>
<keyword evidence="1" id="KW-1133">Transmembrane helix</keyword>
<evidence type="ECO:0000313" key="3">
    <source>
        <dbReference type="Proteomes" id="UP000823641"/>
    </source>
</evidence>
<keyword evidence="1" id="KW-0472">Membrane</keyword>
<dbReference type="EMBL" id="JADIMG010000073">
    <property type="protein sequence ID" value="MBO8460208.1"/>
    <property type="molecule type" value="Genomic_DNA"/>
</dbReference>
<protein>
    <submittedName>
        <fullName evidence="2">YtxH domain-containing protein</fullName>
    </submittedName>
</protein>
<organism evidence="2 3">
    <name type="scientific">Candidatus Gallipaludibacter merdavium</name>
    <dbReference type="NCBI Taxonomy" id="2840839"/>
    <lineage>
        <taxon>Bacteria</taxon>
        <taxon>Pseudomonadati</taxon>
        <taxon>Bacteroidota</taxon>
        <taxon>Bacteroidia</taxon>
        <taxon>Bacteroidales</taxon>
        <taxon>Candidatus Gallipaludibacter</taxon>
    </lineage>
</organism>
<gene>
    <name evidence="2" type="ORF">IAA73_07755</name>
</gene>
<comment type="caution">
    <text evidence="2">The sequence shown here is derived from an EMBL/GenBank/DDBJ whole genome shotgun (WGS) entry which is preliminary data.</text>
</comment>
<reference evidence="2" key="1">
    <citation type="submission" date="2020-10" db="EMBL/GenBank/DDBJ databases">
        <authorList>
            <person name="Gilroy R."/>
        </authorList>
    </citation>
    <scope>NUCLEOTIDE SEQUENCE</scope>
    <source>
        <strain evidence="2">G3-3990</strain>
    </source>
</reference>
<evidence type="ECO:0000256" key="1">
    <source>
        <dbReference type="SAM" id="Phobius"/>
    </source>
</evidence>
<dbReference type="Pfam" id="PF12732">
    <property type="entry name" value="YtxH"/>
    <property type="match status" value="1"/>
</dbReference>
<sequence length="84" mass="8916">MKLSHILAFAGGIVAGVAAGILLAPDSGANTRQKIADKLKEKGLYINKESFDAFVAKVKGKLKGAFSDEELNQAVDEVLAEEKK</sequence>
<keyword evidence="1" id="KW-0812">Transmembrane</keyword>
<name>A0A9D9HUP0_9BACT</name>
<accession>A0A9D9HUP0</accession>
<dbReference type="AlphaFoldDB" id="A0A9D9HUP0"/>
<dbReference type="InterPro" id="IPR024623">
    <property type="entry name" value="YtxH"/>
</dbReference>
<feature type="transmembrane region" description="Helical" evidence="1">
    <location>
        <begin position="6"/>
        <end position="24"/>
    </location>
</feature>